<dbReference type="InterPro" id="IPR050824">
    <property type="entry name" value="Thiol_disulfide_DsbA"/>
</dbReference>
<dbReference type="EMBL" id="JARRAF010000014">
    <property type="protein sequence ID" value="MDK2125019.1"/>
    <property type="molecule type" value="Genomic_DNA"/>
</dbReference>
<gene>
    <name evidence="10" type="ORF">PZA18_13270</name>
</gene>
<keyword evidence="4 8" id="KW-0732">Signal</keyword>
<accession>A0ABT7DYW4</accession>
<evidence type="ECO:0000256" key="3">
    <source>
        <dbReference type="ARBA" id="ARBA00013831"/>
    </source>
</evidence>
<feature type="chain" id="PRO_5047256481" description="Thiol:disulfide interchange protein DsbA" evidence="8">
    <location>
        <begin position="26"/>
        <end position="226"/>
    </location>
</feature>
<dbReference type="Gene3D" id="3.40.30.10">
    <property type="entry name" value="Glutaredoxin"/>
    <property type="match status" value="2"/>
</dbReference>
<evidence type="ECO:0000313" key="10">
    <source>
        <dbReference type="EMBL" id="MDK2125019.1"/>
    </source>
</evidence>
<dbReference type="PANTHER" id="PTHR35891:SF3">
    <property type="entry name" value="THIOL:DISULFIDE INTERCHANGE PROTEIN DSBL"/>
    <property type="match status" value="1"/>
</dbReference>
<sequence length="226" mass="25476">MQITSMLRRSFLGLGLALVAGAAFGEVKVGTDFDLINPARPVDTAGKVEVIEFFWFGCPHCNHLEPAVEKWEKTLGKDVVFRREHIMWEGRNDMANHVKLFVALKSMGIIDKYTQAVFDAIHKDRIELRDEPKLMEWVAKQGIDRAKFEAAYKSFGAQAQFARALQLTRDYKVNGVPTFVVNGKYTTSVGKFGSEERLFEVLNELIAKERDGLKPAAKAADKPKKQ</sequence>
<keyword evidence="5" id="KW-0574">Periplasm</keyword>
<feature type="signal peptide" evidence="8">
    <location>
        <begin position="1"/>
        <end position="25"/>
    </location>
</feature>
<evidence type="ECO:0000256" key="1">
    <source>
        <dbReference type="ARBA" id="ARBA00004418"/>
    </source>
</evidence>
<organism evidence="10 11">
    <name type="scientific">Parachitinimonas caeni</name>
    <dbReference type="NCBI Taxonomy" id="3031301"/>
    <lineage>
        <taxon>Bacteria</taxon>
        <taxon>Pseudomonadati</taxon>
        <taxon>Pseudomonadota</taxon>
        <taxon>Betaproteobacteria</taxon>
        <taxon>Neisseriales</taxon>
        <taxon>Chitinibacteraceae</taxon>
        <taxon>Parachitinimonas</taxon>
    </lineage>
</organism>
<reference evidence="10" key="1">
    <citation type="submission" date="2023-03" db="EMBL/GenBank/DDBJ databases">
        <title>Chitinimonas shenzhenensis gen. nov., sp. nov., a novel member of family Burkholderiaceae isolated from activated sludge collected in Shen Zhen, China.</title>
        <authorList>
            <person name="Wang X."/>
        </authorList>
    </citation>
    <scope>NUCLEOTIDE SEQUENCE</scope>
    <source>
        <strain evidence="10">DQS-5</strain>
    </source>
</reference>
<evidence type="ECO:0000259" key="9">
    <source>
        <dbReference type="PROSITE" id="PS51352"/>
    </source>
</evidence>
<dbReference type="InterPro" id="IPR036249">
    <property type="entry name" value="Thioredoxin-like_sf"/>
</dbReference>
<evidence type="ECO:0000256" key="6">
    <source>
        <dbReference type="ARBA" id="ARBA00023157"/>
    </source>
</evidence>
<comment type="similarity">
    <text evidence="2">Belongs to the thioredoxin family. DsbA subfamily.</text>
</comment>
<keyword evidence="7" id="KW-0676">Redox-active center</keyword>
<dbReference type="InterPro" id="IPR001853">
    <property type="entry name" value="DSBA-like_thioredoxin_dom"/>
</dbReference>
<keyword evidence="6" id="KW-1015">Disulfide bond</keyword>
<protein>
    <recommendedName>
        <fullName evidence="3">Thiol:disulfide interchange protein DsbA</fullName>
    </recommendedName>
</protein>
<keyword evidence="11" id="KW-1185">Reference proteome</keyword>
<comment type="caution">
    <text evidence="10">The sequence shown here is derived from an EMBL/GenBank/DDBJ whole genome shotgun (WGS) entry which is preliminary data.</text>
</comment>
<evidence type="ECO:0000256" key="4">
    <source>
        <dbReference type="ARBA" id="ARBA00022729"/>
    </source>
</evidence>
<dbReference type="RefSeq" id="WP_284101331.1">
    <property type="nucleotide sequence ID" value="NZ_JARRAF010000014.1"/>
</dbReference>
<dbReference type="InterPro" id="IPR017937">
    <property type="entry name" value="Thioredoxin_CS"/>
</dbReference>
<name>A0ABT7DYW4_9NEIS</name>
<dbReference type="PANTHER" id="PTHR35891">
    <property type="entry name" value="THIOL:DISULFIDE INTERCHANGE PROTEIN DSBA"/>
    <property type="match status" value="1"/>
</dbReference>
<dbReference type="InterPro" id="IPR023205">
    <property type="entry name" value="DsbA/DsbL"/>
</dbReference>
<feature type="domain" description="Thioredoxin" evidence="9">
    <location>
        <begin position="18"/>
        <end position="207"/>
    </location>
</feature>
<comment type="subcellular location">
    <subcellularLocation>
        <location evidence="1">Periplasm</location>
    </subcellularLocation>
</comment>
<evidence type="ECO:0000256" key="2">
    <source>
        <dbReference type="ARBA" id="ARBA00005791"/>
    </source>
</evidence>
<dbReference type="PROSITE" id="PS00194">
    <property type="entry name" value="THIOREDOXIN_1"/>
    <property type="match status" value="1"/>
</dbReference>
<evidence type="ECO:0000256" key="5">
    <source>
        <dbReference type="ARBA" id="ARBA00022764"/>
    </source>
</evidence>
<evidence type="ECO:0000256" key="7">
    <source>
        <dbReference type="ARBA" id="ARBA00023284"/>
    </source>
</evidence>
<dbReference type="InterPro" id="IPR013766">
    <property type="entry name" value="Thioredoxin_domain"/>
</dbReference>
<evidence type="ECO:0000313" key="11">
    <source>
        <dbReference type="Proteomes" id="UP001172778"/>
    </source>
</evidence>
<evidence type="ECO:0000256" key="8">
    <source>
        <dbReference type="SAM" id="SignalP"/>
    </source>
</evidence>
<dbReference type="Pfam" id="PF01323">
    <property type="entry name" value="DSBA"/>
    <property type="match status" value="1"/>
</dbReference>
<proteinExistence type="inferred from homology"/>
<dbReference type="PROSITE" id="PS51352">
    <property type="entry name" value="THIOREDOXIN_2"/>
    <property type="match status" value="1"/>
</dbReference>
<dbReference type="Proteomes" id="UP001172778">
    <property type="component" value="Unassembled WGS sequence"/>
</dbReference>
<dbReference type="CDD" id="cd03019">
    <property type="entry name" value="DsbA_DsbA"/>
    <property type="match status" value="1"/>
</dbReference>
<dbReference type="SUPFAM" id="SSF52833">
    <property type="entry name" value="Thioredoxin-like"/>
    <property type="match status" value="1"/>
</dbReference>